<keyword evidence="4" id="KW-1185">Reference proteome</keyword>
<dbReference type="SUPFAM" id="SSF55781">
    <property type="entry name" value="GAF domain-like"/>
    <property type="match status" value="1"/>
</dbReference>
<organism evidence="3 4">
    <name type="scientific">Actinophytocola oryzae</name>
    <dbReference type="NCBI Taxonomy" id="502181"/>
    <lineage>
        <taxon>Bacteria</taxon>
        <taxon>Bacillati</taxon>
        <taxon>Actinomycetota</taxon>
        <taxon>Actinomycetes</taxon>
        <taxon>Pseudonocardiales</taxon>
        <taxon>Pseudonocardiaceae</taxon>
    </lineage>
</organism>
<dbReference type="Gene3D" id="1.10.10.2840">
    <property type="entry name" value="PucR C-terminal helix-turn-helix domain"/>
    <property type="match status" value="1"/>
</dbReference>
<dbReference type="OrthoDB" id="8026818at2"/>
<dbReference type="AlphaFoldDB" id="A0A4R7VCU3"/>
<comment type="caution">
    <text evidence="3">The sequence shown here is derived from an EMBL/GenBank/DDBJ whole genome shotgun (WGS) entry which is preliminary data.</text>
</comment>
<dbReference type="InterPro" id="IPR025736">
    <property type="entry name" value="PucR_C-HTH_dom"/>
</dbReference>
<gene>
    <name evidence="3" type="ORF">CLV71_110113</name>
</gene>
<dbReference type="SMART" id="SM00065">
    <property type="entry name" value="GAF"/>
    <property type="match status" value="1"/>
</dbReference>
<dbReference type="InterPro" id="IPR051448">
    <property type="entry name" value="CdaR-like_regulators"/>
</dbReference>
<reference evidence="3 4" key="1">
    <citation type="submission" date="2019-03" db="EMBL/GenBank/DDBJ databases">
        <title>Genomic Encyclopedia of Archaeal and Bacterial Type Strains, Phase II (KMG-II): from individual species to whole genera.</title>
        <authorList>
            <person name="Goeker M."/>
        </authorList>
    </citation>
    <scope>NUCLEOTIDE SEQUENCE [LARGE SCALE GENOMIC DNA]</scope>
    <source>
        <strain evidence="3 4">DSM 45499</strain>
    </source>
</reference>
<evidence type="ECO:0000313" key="4">
    <source>
        <dbReference type="Proteomes" id="UP000294927"/>
    </source>
</evidence>
<sequence length="660" mass="69889">MTSVDVAVTNAVRRLLDLLAADASSEQLAHVPVADLSDAERAELARATEVALRIRHTLTEHRRREAELRALFDTASDLSKLRDLDAVLRSIVHRARMLLRADLSYLSLNDEAAGTTYMRVTDGSVSSLLPRLRIGHGEGLGGLVAQTAHPYASADYLTDPRFAHTAGIDDAVSAERMVGILGVPLMLGSKVIGVLFAADRQRREFTAEEVALLSSMADHAAVAIDNAQLLEETRRANETITANNAAMYRAEDAHDRLMDLVLRGGEVAEVAAEVAAVLAGGIVFFDATGEELAQVRQFPDAPADTDPATGPLRAGRRGATDLAAAGVVVGTSSAATRSGFAGALGTAVAWPEEAVAASRAAGRAVRVGDHWVCAVLAGPEVLGSLVLTGRPSLDEGDRRLFERASVVAALLLLLRRSVAKAEDEVRGELLTDLLTDPQRNPAALLARGRRLGIDLAAPHAVLIAHVDGVPRRRLAMACGRHATLVGLHAEQVVLLALDSDPVELAPRLAAVLTSAVDAPVTVGASGPAAGPDALAAAFDEARRCVRSLLALGRTGHGAALSELGFVGQLIGDRTDLPGYVHATLGPVLDYDDRRGTDLVATLRAYFECGTNLTRAKDVLHVHVNTVVQRLDRIASLLGDDWQSPARALEIQIALRLHQLR</sequence>
<dbReference type="Proteomes" id="UP000294927">
    <property type="component" value="Unassembled WGS sequence"/>
</dbReference>
<dbReference type="Gene3D" id="3.30.450.40">
    <property type="match status" value="1"/>
</dbReference>
<proteinExistence type="inferred from homology"/>
<comment type="similarity">
    <text evidence="1">Belongs to the CdaR family.</text>
</comment>
<protein>
    <submittedName>
        <fullName evidence="3">GAF domain-containing protein</fullName>
    </submittedName>
</protein>
<dbReference type="InterPro" id="IPR029016">
    <property type="entry name" value="GAF-like_dom_sf"/>
</dbReference>
<evidence type="ECO:0000313" key="3">
    <source>
        <dbReference type="EMBL" id="TDV46930.1"/>
    </source>
</evidence>
<dbReference type="RefSeq" id="WP_133905449.1">
    <property type="nucleotide sequence ID" value="NZ_SOCP01000010.1"/>
</dbReference>
<feature type="domain" description="GAF" evidence="2">
    <location>
        <begin position="83"/>
        <end position="234"/>
    </location>
</feature>
<dbReference type="InterPro" id="IPR041522">
    <property type="entry name" value="CdaR_GGDEF"/>
</dbReference>
<dbReference type="InterPro" id="IPR042070">
    <property type="entry name" value="PucR_C-HTH_sf"/>
</dbReference>
<dbReference type="Pfam" id="PF13185">
    <property type="entry name" value="GAF_2"/>
    <property type="match status" value="1"/>
</dbReference>
<dbReference type="InterPro" id="IPR003018">
    <property type="entry name" value="GAF"/>
</dbReference>
<accession>A0A4R7VCU3</accession>
<name>A0A4R7VCU3_9PSEU</name>
<evidence type="ECO:0000256" key="1">
    <source>
        <dbReference type="ARBA" id="ARBA00006754"/>
    </source>
</evidence>
<dbReference type="EMBL" id="SOCP01000010">
    <property type="protein sequence ID" value="TDV46930.1"/>
    <property type="molecule type" value="Genomic_DNA"/>
</dbReference>
<dbReference type="Pfam" id="PF13556">
    <property type="entry name" value="HTH_30"/>
    <property type="match status" value="1"/>
</dbReference>
<dbReference type="PANTHER" id="PTHR33744">
    <property type="entry name" value="CARBOHYDRATE DIACID REGULATOR"/>
    <property type="match status" value="1"/>
</dbReference>
<dbReference type="Pfam" id="PF17853">
    <property type="entry name" value="GGDEF_2"/>
    <property type="match status" value="1"/>
</dbReference>
<dbReference type="PANTHER" id="PTHR33744:SF1">
    <property type="entry name" value="DNA-BINDING TRANSCRIPTIONAL ACTIVATOR ADER"/>
    <property type="match status" value="1"/>
</dbReference>
<evidence type="ECO:0000259" key="2">
    <source>
        <dbReference type="SMART" id="SM00065"/>
    </source>
</evidence>